<evidence type="ECO:0000313" key="1">
    <source>
        <dbReference type="EMBL" id="KUZ95638.1"/>
    </source>
</evidence>
<accession>A0A102JCH9</accession>
<dbReference type="Gene3D" id="1.10.3730.20">
    <property type="match status" value="1"/>
</dbReference>
<dbReference type="EMBL" id="LOTN01000005">
    <property type="protein sequence ID" value="KUZ95638.1"/>
    <property type="molecule type" value="Genomic_DNA"/>
</dbReference>
<dbReference type="RefSeq" id="WP_059615667.1">
    <property type="nucleotide sequence ID" value="NZ_LOUY01000020.1"/>
</dbReference>
<dbReference type="AlphaFoldDB" id="A0A102JCH9"/>
<name>A0A102JCH9_9BURK</name>
<dbReference type="InterPro" id="IPR037185">
    <property type="entry name" value="EmrE-like"/>
</dbReference>
<sequence>MNWLILAASGAFGGLASVLLRIAAVQGVAAGASALLPWVLRGAAIGAYGVGFVLYAFALRKANLSVAYPLMVAISILVVLGFTAWHEHVLRPTQVAGALVILVGIWLVTRSA</sequence>
<evidence type="ECO:0000313" key="2">
    <source>
        <dbReference type="Proteomes" id="UP000065521"/>
    </source>
</evidence>
<dbReference type="SUPFAM" id="SSF103481">
    <property type="entry name" value="Multidrug resistance efflux transporter EmrE"/>
    <property type="match status" value="1"/>
</dbReference>
<proteinExistence type="predicted"/>
<gene>
    <name evidence="1" type="ORF">WI38_04955</name>
</gene>
<comment type="caution">
    <text evidence="1">The sequence shown here is derived from an EMBL/GenBank/DDBJ whole genome shotgun (WGS) entry which is preliminary data.</text>
</comment>
<dbReference type="Proteomes" id="UP000065521">
    <property type="component" value="Unassembled WGS sequence"/>
</dbReference>
<organism evidence="1 2">
    <name type="scientific">Burkholderia ubonensis</name>
    <dbReference type="NCBI Taxonomy" id="101571"/>
    <lineage>
        <taxon>Bacteria</taxon>
        <taxon>Pseudomonadati</taxon>
        <taxon>Pseudomonadota</taxon>
        <taxon>Betaproteobacteria</taxon>
        <taxon>Burkholderiales</taxon>
        <taxon>Burkholderiaceae</taxon>
        <taxon>Burkholderia</taxon>
        <taxon>Burkholderia cepacia complex</taxon>
    </lineage>
</organism>
<protein>
    <submittedName>
        <fullName evidence="1">Small multidrug resistance protein</fullName>
    </submittedName>
</protein>
<reference evidence="1 2" key="1">
    <citation type="submission" date="2015-11" db="EMBL/GenBank/DDBJ databases">
        <title>Expanding the genomic diversity of Burkholderia species for the development of highly accurate diagnostics.</title>
        <authorList>
            <person name="Sahl J."/>
            <person name="Keim P."/>
            <person name="Wagner D."/>
        </authorList>
    </citation>
    <scope>NUCLEOTIDE SEQUENCE [LARGE SCALE GENOMIC DNA]</scope>
    <source>
        <strain evidence="1 2">RF32-BP4</strain>
    </source>
</reference>